<dbReference type="InterPro" id="IPR000760">
    <property type="entry name" value="Inositol_monophosphatase-like"/>
</dbReference>
<evidence type="ECO:0000256" key="1">
    <source>
        <dbReference type="PIRSR" id="PIRSR600760-2"/>
    </source>
</evidence>
<feature type="binding site" evidence="1">
    <location>
        <position position="90"/>
    </location>
    <ligand>
        <name>Mg(2+)</name>
        <dbReference type="ChEBI" id="CHEBI:18420"/>
        <label>2</label>
    </ligand>
</feature>
<keyword evidence="3" id="KW-1185">Reference proteome</keyword>
<dbReference type="Gene3D" id="3.30.540.10">
    <property type="entry name" value="Fructose-1,6-Bisphosphatase, subunit A, domain 1"/>
    <property type="match status" value="1"/>
</dbReference>
<dbReference type="GO" id="GO:0006020">
    <property type="term" value="P:inositol metabolic process"/>
    <property type="evidence" value="ECO:0007669"/>
    <property type="project" value="TreeGrafter"/>
</dbReference>
<evidence type="ECO:0000313" key="2">
    <source>
        <dbReference type="EMBL" id="GIF82532.1"/>
    </source>
</evidence>
<organism evidence="2 3">
    <name type="scientific">Catellatospora bangladeshensis</name>
    <dbReference type="NCBI Taxonomy" id="310355"/>
    <lineage>
        <taxon>Bacteria</taxon>
        <taxon>Bacillati</taxon>
        <taxon>Actinomycetota</taxon>
        <taxon>Actinomycetes</taxon>
        <taxon>Micromonosporales</taxon>
        <taxon>Micromonosporaceae</taxon>
        <taxon>Catellatospora</taxon>
    </lineage>
</organism>
<dbReference type="GO" id="GO:0007165">
    <property type="term" value="P:signal transduction"/>
    <property type="evidence" value="ECO:0007669"/>
    <property type="project" value="TreeGrafter"/>
</dbReference>
<feature type="binding site" evidence="1">
    <location>
        <position position="65"/>
    </location>
    <ligand>
        <name>Mg(2+)</name>
        <dbReference type="ChEBI" id="CHEBI:18420"/>
        <label>1</label>
        <note>catalytic</note>
    </ligand>
</feature>
<dbReference type="GO" id="GO:0046872">
    <property type="term" value="F:metal ion binding"/>
    <property type="evidence" value="ECO:0007669"/>
    <property type="project" value="UniProtKB-KW"/>
</dbReference>
<feature type="binding site" evidence="1">
    <location>
        <position position="88"/>
    </location>
    <ligand>
        <name>Mg(2+)</name>
        <dbReference type="ChEBI" id="CHEBI:18420"/>
        <label>1</label>
        <note>catalytic</note>
    </ligand>
</feature>
<keyword evidence="1" id="KW-0479">Metal-binding</keyword>
<dbReference type="PRINTS" id="PR00377">
    <property type="entry name" value="IMPHPHTASES"/>
</dbReference>
<dbReference type="Proteomes" id="UP000601223">
    <property type="component" value="Unassembled WGS sequence"/>
</dbReference>
<protein>
    <submittedName>
        <fullName evidence="2">Inositol monophosphatase</fullName>
    </submittedName>
</protein>
<dbReference type="SUPFAM" id="SSF56655">
    <property type="entry name" value="Carbohydrate phosphatase"/>
    <property type="match status" value="1"/>
</dbReference>
<evidence type="ECO:0000313" key="3">
    <source>
        <dbReference type="Proteomes" id="UP000601223"/>
    </source>
</evidence>
<comment type="caution">
    <text evidence="2">The sequence shown here is derived from an EMBL/GenBank/DDBJ whole genome shotgun (WGS) entry which is preliminary data.</text>
</comment>
<dbReference type="Pfam" id="PF00459">
    <property type="entry name" value="Inositol_P"/>
    <property type="match status" value="1"/>
</dbReference>
<dbReference type="PANTHER" id="PTHR20854">
    <property type="entry name" value="INOSITOL MONOPHOSPHATASE"/>
    <property type="match status" value="1"/>
</dbReference>
<dbReference type="RefSeq" id="WP_203747849.1">
    <property type="nucleotide sequence ID" value="NZ_BONF01000020.1"/>
</dbReference>
<keyword evidence="1" id="KW-0460">Magnesium</keyword>
<comment type="cofactor">
    <cofactor evidence="1">
        <name>Mg(2+)</name>
        <dbReference type="ChEBI" id="CHEBI:18420"/>
    </cofactor>
</comment>
<dbReference type="AlphaFoldDB" id="A0A8J3JCV2"/>
<dbReference type="Gene3D" id="3.40.190.80">
    <property type="match status" value="1"/>
</dbReference>
<feature type="binding site" evidence="1">
    <location>
        <position position="91"/>
    </location>
    <ligand>
        <name>Mg(2+)</name>
        <dbReference type="ChEBI" id="CHEBI:18420"/>
        <label>1</label>
        <note>catalytic</note>
    </ligand>
</feature>
<proteinExistence type="predicted"/>
<gene>
    <name evidence="2" type="ORF">Cba03nite_38810</name>
</gene>
<dbReference type="GO" id="GO:0008934">
    <property type="term" value="F:inositol monophosphate 1-phosphatase activity"/>
    <property type="evidence" value="ECO:0007669"/>
    <property type="project" value="TreeGrafter"/>
</dbReference>
<feature type="binding site" evidence="1">
    <location>
        <position position="214"/>
    </location>
    <ligand>
        <name>Mg(2+)</name>
        <dbReference type="ChEBI" id="CHEBI:18420"/>
        <label>1</label>
        <note>catalytic</note>
    </ligand>
</feature>
<reference evidence="2 3" key="1">
    <citation type="submission" date="2021-01" db="EMBL/GenBank/DDBJ databases">
        <title>Whole genome shotgun sequence of Catellatospora bangladeshensis NBRC 107357.</title>
        <authorList>
            <person name="Komaki H."/>
            <person name="Tamura T."/>
        </authorList>
    </citation>
    <scope>NUCLEOTIDE SEQUENCE [LARGE SCALE GENOMIC DNA]</scope>
    <source>
        <strain evidence="2 3">NBRC 107357</strain>
    </source>
</reference>
<dbReference type="PANTHER" id="PTHR20854:SF4">
    <property type="entry name" value="INOSITOL-1-MONOPHOSPHATASE-RELATED"/>
    <property type="match status" value="1"/>
</dbReference>
<accession>A0A8J3JCV2</accession>
<name>A0A8J3JCV2_9ACTN</name>
<sequence>MIDQVVSVLRETAETVVLPRFRNLADGEIVEKSPGDLVTVADREAEVVLSARLAALLPGSLVVGEEAVAADPSVLARMSDDGPVWVIDPIDGTGNFAAGREPFGMMVALMRGGVPVLAVIYEPVPDMVTVAESGSGSYIDGARMVLDHTPLGPDELRGAVMTKYLPPQVREQVEARLPKLSEAIPGLRCAAREYPELLRQTRHFAMFWRAKPWDHAPGTLVIREAGGVVKHFDGADYDPVHPREGLVVCRDDAVFGLVRSVLLA</sequence>
<dbReference type="EMBL" id="BONF01000020">
    <property type="protein sequence ID" value="GIF82532.1"/>
    <property type="molecule type" value="Genomic_DNA"/>
</dbReference>